<dbReference type="PANTHER" id="PTHR48098">
    <property type="entry name" value="ENTEROCHELIN ESTERASE-RELATED"/>
    <property type="match status" value="1"/>
</dbReference>
<dbReference type="InterPro" id="IPR029058">
    <property type="entry name" value="AB_hydrolase_fold"/>
</dbReference>
<reference evidence="3" key="1">
    <citation type="submission" date="2021-08" db="EMBL/GenBank/DDBJ databases">
        <authorList>
            <person name="Zhang H."/>
            <person name="Xu M."/>
            <person name="Yu Z."/>
            <person name="Yang L."/>
            <person name="Cai Y."/>
        </authorList>
    </citation>
    <scope>NUCLEOTIDE SEQUENCE</scope>
    <source>
        <strain evidence="3">CHL1</strain>
    </source>
</reference>
<dbReference type="InterPro" id="IPR000801">
    <property type="entry name" value="Esterase-like"/>
</dbReference>
<dbReference type="EMBL" id="CP081869">
    <property type="protein sequence ID" value="QZO00828.1"/>
    <property type="molecule type" value="Genomic_DNA"/>
</dbReference>
<keyword evidence="2" id="KW-0732">Signal</keyword>
<sequence length="361" mass="37930">MNRLGRQIAACAALAAVCLAPALPARAEPAVAESTVIRSISFKSMALGRQLQFSLYLPPGYDADDDVRKYPTIYLLHGHGGTDVSWLDQGGLRETADRLIADGKLPPSIIVMPFAQTGWYVDSSGPEGTGRWQTAILDDLITYIDAKYPTIADGAARAIGGLSMGGYGALRFALMEPDEFAAAASLSGALFADVKSATDFPAFQIGLFGRTFGKTFDPVTFNAASPWRSIDDDGETVEETPALFMTWGDQDIPILAAGNAKFVEALKAARIPVTFSVSPGGHNWKLWAPQTPPMLAFLGSRLKRGVTVAQTGPVSDATRVAAGASTPETIASGVKNAAPPPPNAAPGPKPLAPPKPIVARP</sequence>
<name>A0A9E6UIG0_9HYPH</name>
<dbReference type="KEGG" id="cmet:K6K41_03965"/>
<keyword evidence="4" id="KW-1185">Reference proteome</keyword>
<dbReference type="Gene3D" id="3.40.50.1820">
    <property type="entry name" value="alpha/beta hydrolase"/>
    <property type="match status" value="1"/>
</dbReference>
<evidence type="ECO:0000313" key="3">
    <source>
        <dbReference type="EMBL" id="QZO00828.1"/>
    </source>
</evidence>
<feature type="compositionally biased region" description="Pro residues" evidence="1">
    <location>
        <begin position="338"/>
        <end position="361"/>
    </location>
</feature>
<dbReference type="InterPro" id="IPR050583">
    <property type="entry name" value="Mycobacterial_A85_antigen"/>
</dbReference>
<evidence type="ECO:0000256" key="1">
    <source>
        <dbReference type="SAM" id="MobiDB-lite"/>
    </source>
</evidence>
<feature type="chain" id="PRO_5038564632" evidence="2">
    <location>
        <begin position="28"/>
        <end position="361"/>
    </location>
</feature>
<evidence type="ECO:0000313" key="4">
    <source>
        <dbReference type="Proteomes" id="UP000825701"/>
    </source>
</evidence>
<dbReference type="Pfam" id="PF00756">
    <property type="entry name" value="Esterase"/>
    <property type="match status" value="1"/>
</dbReference>
<dbReference type="GO" id="GO:0016747">
    <property type="term" value="F:acyltransferase activity, transferring groups other than amino-acyl groups"/>
    <property type="evidence" value="ECO:0007669"/>
    <property type="project" value="TreeGrafter"/>
</dbReference>
<dbReference type="Proteomes" id="UP000825701">
    <property type="component" value="Chromosome"/>
</dbReference>
<accession>A0A9E6UIG0</accession>
<feature type="region of interest" description="Disordered" evidence="1">
    <location>
        <begin position="319"/>
        <end position="361"/>
    </location>
</feature>
<dbReference type="AlphaFoldDB" id="A0A9E6UIG0"/>
<evidence type="ECO:0000256" key="2">
    <source>
        <dbReference type="SAM" id="SignalP"/>
    </source>
</evidence>
<dbReference type="PANTHER" id="PTHR48098:SF1">
    <property type="entry name" value="DIACYLGLYCEROL ACYLTRANSFERASE_MYCOLYLTRANSFERASE AG85A"/>
    <property type="match status" value="1"/>
</dbReference>
<organism evidence="3 4">
    <name type="scientific">Chenggangzhangella methanolivorans</name>
    <dbReference type="NCBI Taxonomy" id="1437009"/>
    <lineage>
        <taxon>Bacteria</taxon>
        <taxon>Pseudomonadati</taxon>
        <taxon>Pseudomonadota</taxon>
        <taxon>Alphaproteobacteria</taxon>
        <taxon>Hyphomicrobiales</taxon>
        <taxon>Methylopilaceae</taxon>
        <taxon>Chenggangzhangella</taxon>
    </lineage>
</organism>
<proteinExistence type="predicted"/>
<dbReference type="SUPFAM" id="SSF53474">
    <property type="entry name" value="alpha/beta-Hydrolases"/>
    <property type="match status" value="1"/>
</dbReference>
<protein>
    <submittedName>
        <fullName evidence="3">Esterase family protein</fullName>
    </submittedName>
</protein>
<dbReference type="RefSeq" id="WP_261404025.1">
    <property type="nucleotide sequence ID" value="NZ_CP081869.1"/>
</dbReference>
<gene>
    <name evidence="3" type="ORF">K6K41_03965</name>
</gene>
<feature type="signal peptide" evidence="2">
    <location>
        <begin position="1"/>
        <end position="27"/>
    </location>
</feature>